<dbReference type="Proteomes" id="UP000681967">
    <property type="component" value="Unassembled WGS sequence"/>
</dbReference>
<dbReference type="EMBL" id="CAJOBI010014480">
    <property type="protein sequence ID" value="CAF4176918.1"/>
    <property type="molecule type" value="Genomic_DNA"/>
</dbReference>
<gene>
    <name evidence="2" type="ORF">BYL167_LOCUS35653</name>
    <name evidence="3" type="ORF">GIL414_LOCUS46781</name>
    <name evidence="1" type="ORF">SMN809_LOCUS20843</name>
</gene>
<protein>
    <submittedName>
        <fullName evidence="2">Uncharacterized protein</fullName>
    </submittedName>
</protein>
<evidence type="ECO:0000313" key="2">
    <source>
        <dbReference type="EMBL" id="CAF4493019.1"/>
    </source>
</evidence>
<accession>A0A8S2XGG6</accession>
<reference evidence="2" key="1">
    <citation type="submission" date="2021-02" db="EMBL/GenBank/DDBJ databases">
        <authorList>
            <person name="Nowell W R."/>
        </authorList>
    </citation>
    <scope>NUCLEOTIDE SEQUENCE</scope>
</reference>
<name>A0A8S2XGG6_9BILA</name>
<dbReference type="Proteomes" id="UP000681720">
    <property type="component" value="Unassembled WGS sequence"/>
</dbReference>
<dbReference type="EMBL" id="CAJOBH010075708">
    <property type="protein sequence ID" value="CAF4493019.1"/>
    <property type="molecule type" value="Genomic_DNA"/>
</dbReference>
<dbReference type="Proteomes" id="UP000676336">
    <property type="component" value="Unassembled WGS sequence"/>
</dbReference>
<feature type="non-terminal residue" evidence="2">
    <location>
        <position position="25"/>
    </location>
</feature>
<proteinExistence type="predicted"/>
<organism evidence="2 4">
    <name type="scientific">Rotaria magnacalcarata</name>
    <dbReference type="NCBI Taxonomy" id="392030"/>
    <lineage>
        <taxon>Eukaryota</taxon>
        <taxon>Metazoa</taxon>
        <taxon>Spiralia</taxon>
        <taxon>Gnathifera</taxon>
        <taxon>Rotifera</taxon>
        <taxon>Eurotatoria</taxon>
        <taxon>Bdelloidea</taxon>
        <taxon>Philodinida</taxon>
        <taxon>Philodinidae</taxon>
        <taxon>Rotaria</taxon>
    </lineage>
</organism>
<dbReference type="AlphaFoldDB" id="A0A8S2XGG6"/>
<dbReference type="EMBL" id="CAJOBJ010147747">
    <property type="protein sequence ID" value="CAF4791770.1"/>
    <property type="molecule type" value="Genomic_DNA"/>
</dbReference>
<evidence type="ECO:0000313" key="3">
    <source>
        <dbReference type="EMBL" id="CAF4791770.1"/>
    </source>
</evidence>
<comment type="caution">
    <text evidence="2">The sequence shown here is derived from an EMBL/GenBank/DDBJ whole genome shotgun (WGS) entry which is preliminary data.</text>
</comment>
<evidence type="ECO:0000313" key="4">
    <source>
        <dbReference type="Proteomes" id="UP000681967"/>
    </source>
</evidence>
<evidence type="ECO:0000313" key="1">
    <source>
        <dbReference type="EMBL" id="CAF4176918.1"/>
    </source>
</evidence>
<sequence length="25" mass="2802">MTTAEDVWVPLIKQIQGDTSSPTKR</sequence>